<dbReference type="EMBL" id="GBGD01002315">
    <property type="protein sequence ID" value="JAC86574.1"/>
    <property type="molecule type" value="mRNA"/>
</dbReference>
<dbReference type="PROSITE" id="PS50002">
    <property type="entry name" value="SH3"/>
    <property type="match status" value="1"/>
</dbReference>
<dbReference type="AlphaFoldDB" id="A0A069DYI8"/>
<feature type="region of interest" description="Disordered" evidence="3">
    <location>
        <begin position="173"/>
        <end position="199"/>
    </location>
</feature>
<feature type="domain" description="SH3" evidence="4">
    <location>
        <begin position="240"/>
        <end position="300"/>
    </location>
</feature>
<feature type="compositionally biased region" description="Basic residues" evidence="3">
    <location>
        <begin position="58"/>
        <end position="73"/>
    </location>
</feature>
<proteinExistence type="evidence at transcript level"/>
<organism evidence="5">
    <name type="scientific">Panstrongylus megistus</name>
    <dbReference type="NCBI Taxonomy" id="65343"/>
    <lineage>
        <taxon>Eukaryota</taxon>
        <taxon>Metazoa</taxon>
        <taxon>Ecdysozoa</taxon>
        <taxon>Arthropoda</taxon>
        <taxon>Hexapoda</taxon>
        <taxon>Insecta</taxon>
        <taxon>Pterygota</taxon>
        <taxon>Neoptera</taxon>
        <taxon>Paraneoptera</taxon>
        <taxon>Hemiptera</taxon>
        <taxon>Heteroptera</taxon>
        <taxon>Panheteroptera</taxon>
        <taxon>Cimicomorpha</taxon>
        <taxon>Reduviidae</taxon>
        <taxon>Triatominae</taxon>
        <taxon>Panstrongylus</taxon>
    </lineage>
</organism>
<feature type="region of interest" description="Disordered" evidence="3">
    <location>
        <begin position="22"/>
        <end position="76"/>
    </location>
</feature>
<dbReference type="CDD" id="cd00174">
    <property type="entry name" value="SH3"/>
    <property type="match status" value="1"/>
</dbReference>
<name>A0A069DYI8_9HEMI</name>
<dbReference type="InterPro" id="IPR001452">
    <property type="entry name" value="SH3_domain"/>
</dbReference>
<dbReference type="Gene3D" id="2.30.30.40">
    <property type="entry name" value="SH3 Domains"/>
    <property type="match status" value="1"/>
</dbReference>
<evidence type="ECO:0000313" key="5">
    <source>
        <dbReference type="EMBL" id="JAC86574.1"/>
    </source>
</evidence>
<accession>A0A069DYI8</accession>
<sequence length="300" mass="32892">MGIRPSSLSKPKLPLTWVLKTDSSKQKENCVKKVGETPTQTRPREPSVDGSSSEGKRCRSRHRRSRTPRHQPRGQRFGYQITDIDAFLTKASIETPGNIPVVLSAPCLLYQTQSGGQQEEVSLPLGMVVNAVFKNQSWLYVQTPHGEEGYVRYTSCLPLGILPPRPGRDASTPCWESHSDVFPKPTGRSKSDRGYGTRSECGSRAGDSCMKAGGRSSCGEETVDSLYLAAAQQARQGRTNRQVLLVVGADYYGKGHNTLSVSKGDVVSLVSSHLRDWFWVQNRDGQEGFIPAVVAGHGFL</sequence>
<evidence type="ECO:0000256" key="1">
    <source>
        <dbReference type="ARBA" id="ARBA00022443"/>
    </source>
</evidence>
<evidence type="ECO:0000256" key="3">
    <source>
        <dbReference type="SAM" id="MobiDB-lite"/>
    </source>
</evidence>
<dbReference type="Pfam" id="PF00018">
    <property type="entry name" value="SH3_1"/>
    <property type="match status" value="1"/>
</dbReference>
<feature type="compositionally biased region" description="Basic and acidic residues" evidence="3">
    <location>
        <begin position="22"/>
        <end position="35"/>
    </location>
</feature>
<protein>
    <recommendedName>
        <fullName evidence="4">SH3 domain-containing protein</fullName>
    </recommendedName>
</protein>
<evidence type="ECO:0000256" key="2">
    <source>
        <dbReference type="PROSITE-ProRule" id="PRU00192"/>
    </source>
</evidence>
<evidence type="ECO:0000259" key="4">
    <source>
        <dbReference type="PROSITE" id="PS50002"/>
    </source>
</evidence>
<dbReference type="SUPFAM" id="SSF50044">
    <property type="entry name" value="SH3-domain"/>
    <property type="match status" value="1"/>
</dbReference>
<reference evidence="5" key="1">
    <citation type="journal article" date="2015" name="J. Med. Entomol.">
        <title>A Deep Insight Into the Sialotranscriptome of the Chagas Disease Vector, Panstrongylus megistus (Hemiptera: Heteroptera).</title>
        <authorList>
            <person name="Ribeiro J.M."/>
            <person name="Schwarz A."/>
            <person name="Francischetti I.M."/>
        </authorList>
    </citation>
    <scope>NUCLEOTIDE SEQUENCE</scope>
    <source>
        <tissue evidence="5">Salivary glands</tissue>
    </source>
</reference>
<keyword evidence="1 2" id="KW-0728">SH3 domain</keyword>
<dbReference type="InterPro" id="IPR036028">
    <property type="entry name" value="SH3-like_dom_sf"/>
</dbReference>